<dbReference type="InterPro" id="IPR024432">
    <property type="entry name" value="Put_RecE_PDDEXK-like_dom"/>
</dbReference>
<accession>A0A7K2IL72</accession>
<comment type="caution">
    <text evidence="2">The sequence shown here is derived from an EMBL/GenBank/DDBJ whole genome shotgun (WGS) entry which is preliminary data.</text>
</comment>
<name>A0A7K2IL72_9ACTN</name>
<dbReference type="Gene3D" id="3.90.320.10">
    <property type="match status" value="1"/>
</dbReference>
<dbReference type="EMBL" id="WWHY01000001">
    <property type="protein sequence ID" value="MYR30775.1"/>
    <property type="molecule type" value="Genomic_DNA"/>
</dbReference>
<organism evidence="2 4">
    <name type="scientific">Nocardiopsis alba</name>
    <dbReference type="NCBI Taxonomy" id="53437"/>
    <lineage>
        <taxon>Bacteria</taxon>
        <taxon>Bacillati</taxon>
        <taxon>Actinomycetota</taxon>
        <taxon>Actinomycetes</taxon>
        <taxon>Streptosporangiales</taxon>
        <taxon>Nocardiopsidaceae</taxon>
        <taxon>Nocardiopsis</taxon>
    </lineage>
</organism>
<dbReference type="Pfam" id="PF12684">
    <property type="entry name" value="DUF3799"/>
    <property type="match status" value="1"/>
</dbReference>
<dbReference type="EMBL" id="WWHY01000001">
    <property type="protein sequence ID" value="MYR30703.1"/>
    <property type="molecule type" value="Genomic_DNA"/>
</dbReference>
<proteinExistence type="predicted"/>
<protein>
    <recommendedName>
        <fullName evidence="1">Putative exodeoxyribonuclease 8 PDDEXK-like domain-containing protein</fullName>
    </recommendedName>
</protein>
<dbReference type="AlphaFoldDB" id="A0A7K2IL72"/>
<dbReference type="InterPro" id="IPR011604">
    <property type="entry name" value="PDDEXK-like_dom_sf"/>
</dbReference>
<gene>
    <name evidence="2" type="ORF">GTW20_00095</name>
    <name evidence="3" type="ORF">GTW20_00470</name>
</gene>
<dbReference type="Proteomes" id="UP000467124">
    <property type="component" value="Unassembled WGS sequence"/>
</dbReference>
<sequence>MQAVTQPGVYDLPEAVYHADPVPSGSLSSTGARKLLECPAKFHFDRYTKKPPNPTFDFGSAAHKMILGEGPELVVIDADSYRTKDARDARDAAYGRDAIPLLPAEYRQIEQMAAVLSEHPVAAKVFSTERGLAERSLFWVDDGTGVWCRARVDHLPEAEMGAPYFIASDFKTTKSADPKEIGKAVYDYGYHIQAAWYLEGIRALRLHHDLRMVFVFQEKSAPFLVTVIELDGVALRIGHNQAKQALATYKKCSESGVWPGYSDRVETIALPAWAERKLEEEGL</sequence>
<evidence type="ECO:0000259" key="1">
    <source>
        <dbReference type="Pfam" id="PF12684"/>
    </source>
</evidence>
<reference evidence="2 4" key="1">
    <citation type="journal article" date="2019" name="Nat. Commun.">
        <title>The antimicrobial potential of Streptomyces from insect microbiomes.</title>
        <authorList>
            <person name="Chevrette M.G."/>
            <person name="Carlson C.M."/>
            <person name="Ortega H.E."/>
            <person name="Thomas C."/>
            <person name="Ananiev G.E."/>
            <person name="Barns K.J."/>
            <person name="Book A.J."/>
            <person name="Cagnazzo J."/>
            <person name="Carlos C."/>
            <person name="Flanigan W."/>
            <person name="Grubbs K.J."/>
            <person name="Horn H.A."/>
            <person name="Hoffmann F.M."/>
            <person name="Klassen J.L."/>
            <person name="Knack J.J."/>
            <person name="Lewin G.R."/>
            <person name="McDonald B.R."/>
            <person name="Muller L."/>
            <person name="Melo W.G.P."/>
            <person name="Pinto-Tomas A.A."/>
            <person name="Schmitz A."/>
            <person name="Wendt-Pienkowski E."/>
            <person name="Wildman S."/>
            <person name="Zhao M."/>
            <person name="Zhang F."/>
            <person name="Bugni T.S."/>
            <person name="Andes D.R."/>
            <person name="Pupo M.T."/>
            <person name="Currie C.R."/>
        </authorList>
    </citation>
    <scope>NUCLEOTIDE SEQUENCE [LARGE SCALE GENOMIC DNA]</scope>
    <source>
        <strain evidence="2 4">SID5840</strain>
    </source>
</reference>
<feature type="domain" description="Putative exodeoxyribonuclease 8 PDDEXK-like" evidence="1">
    <location>
        <begin position="28"/>
        <end position="268"/>
    </location>
</feature>
<evidence type="ECO:0000313" key="3">
    <source>
        <dbReference type="EMBL" id="MYR30775.1"/>
    </source>
</evidence>
<evidence type="ECO:0000313" key="4">
    <source>
        <dbReference type="Proteomes" id="UP000467124"/>
    </source>
</evidence>
<evidence type="ECO:0000313" key="2">
    <source>
        <dbReference type="EMBL" id="MYR30703.1"/>
    </source>
</evidence>